<sequence length="91" mass="10342">MVCIRQIGFEGDCPSIVKIINQISQLSGIEPIYSADRWLLINSQNQEDVLNLYQEDDQTITLTYDGKMTDLVRATCQTLLQMGGYYTDEDS</sequence>
<protein>
    <submittedName>
        <fullName evidence="1">Uncharacterized protein</fullName>
    </submittedName>
</protein>
<keyword evidence="2" id="KW-1185">Reference proteome</keyword>
<dbReference type="EMBL" id="CP025096">
    <property type="protein sequence ID" value="AUD04125.1"/>
    <property type="molecule type" value="Genomic_DNA"/>
</dbReference>
<organism evidence="1 2">
    <name type="scientific">Spirosoma pollinicola</name>
    <dbReference type="NCBI Taxonomy" id="2057025"/>
    <lineage>
        <taxon>Bacteria</taxon>
        <taxon>Pseudomonadati</taxon>
        <taxon>Bacteroidota</taxon>
        <taxon>Cytophagia</taxon>
        <taxon>Cytophagales</taxon>
        <taxon>Cytophagaceae</taxon>
        <taxon>Spirosoma</taxon>
    </lineage>
</organism>
<reference evidence="1 2" key="1">
    <citation type="submission" date="2017-11" db="EMBL/GenBank/DDBJ databases">
        <title>Taxonomic description and genome sequences of Spirosoma HA7 sp. nov., isolated from pollen microhabitat of Corylus avellana.</title>
        <authorList>
            <person name="Ambika Manirajan B."/>
            <person name="Suarez C."/>
            <person name="Ratering S."/>
            <person name="Geissler-Plaum R."/>
            <person name="Cardinale M."/>
            <person name="Sylvia S."/>
        </authorList>
    </citation>
    <scope>NUCLEOTIDE SEQUENCE [LARGE SCALE GENOMIC DNA]</scope>
    <source>
        <strain evidence="1 2">HA7</strain>
    </source>
</reference>
<dbReference type="AlphaFoldDB" id="A0A2K8Z2P8"/>
<proteinExistence type="predicted"/>
<dbReference type="Proteomes" id="UP000232883">
    <property type="component" value="Chromosome"/>
</dbReference>
<accession>A0A2K8Z2P8</accession>
<evidence type="ECO:0000313" key="1">
    <source>
        <dbReference type="EMBL" id="AUD04125.1"/>
    </source>
</evidence>
<name>A0A2K8Z2P8_9BACT</name>
<gene>
    <name evidence="1" type="ORF">CWM47_21195</name>
</gene>
<dbReference type="KEGG" id="spir:CWM47_21195"/>
<evidence type="ECO:0000313" key="2">
    <source>
        <dbReference type="Proteomes" id="UP000232883"/>
    </source>
</evidence>